<comment type="caution">
    <text evidence="3">The sequence shown here is derived from an EMBL/GenBank/DDBJ whole genome shotgun (WGS) entry which is preliminary data.</text>
</comment>
<organism evidence="3 4">
    <name type="scientific">Vitis vinifera</name>
    <name type="common">Grape</name>
    <dbReference type="NCBI Taxonomy" id="29760"/>
    <lineage>
        <taxon>Eukaryota</taxon>
        <taxon>Viridiplantae</taxon>
        <taxon>Streptophyta</taxon>
        <taxon>Embryophyta</taxon>
        <taxon>Tracheophyta</taxon>
        <taxon>Spermatophyta</taxon>
        <taxon>Magnoliopsida</taxon>
        <taxon>eudicotyledons</taxon>
        <taxon>Gunneridae</taxon>
        <taxon>Pentapetalae</taxon>
        <taxon>rosids</taxon>
        <taxon>Vitales</taxon>
        <taxon>Vitaceae</taxon>
        <taxon>Viteae</taxon>
        <taxon>Vitis</taxon>
    </lineage>
</organism>
<feature type="domain" description="THO1-MOS11 C-terminal" evidence="2">
    <location>
        <begin position="82"/>
        <end position="116"/>
    </location>
</feature>
<name>A0A438IQ66_VITVI</name>
<dbReference type="PANTHER" id="PTHR47701">
    <property type="entry name" value="PROTEIN MODIFIER OF SNC1 11"/>
    <property type="match status" value="1"/>
</dbReference>
<dbReference type="InterPro" id="IPR040746">
    <property type="entry name" value="THO1_MOS11_C"/>
</dbReference>
<protein>
    <submittedName>
        <fullName evidence="3">Protein modifier of SNC1 11</fullName>
    </submittedName>
</protein>
<evidence type="ECO:0000313" key="3">
    <source>
        <dbReference type="EMBL" id="RVW98849.1"/>
    </source>
</evidence>
<dbReference type="GO" id="GO:0016973">
    <property type="term" value="P:poly(A)+ mRNA export from nucleus"/>
    <property type="evidence" value="ECO:0007669"/>
    <property type="project" value="InterPro"/>
</dbReference>
<feature type="region of interest" description="Disordered" evidence="1">
    <location>
        <begin position="1"/>
        <end position="86"/>
    </location>
</feature>
<evidence type="ECO:0000313" key="4">
    <source>
        <dbReference type="Proteomes" id="UP000288805"/>
    </source>
</evidence>
<evidence type="ECO:0000256" key="1">
    <source>
        <dbReference type="SAM" id="MobiDB-lite"/>
    </source>
</evidence>
<evidence type="ECO:0000259" key="2">
    <source>
        <dbReference type="Pfam" id="PF18592"/>
    </source>
</evidence>
<dbReference type="AlphaFoldDB" id="A0A438IQ66"/>
<proteinExistence type="predicted"/>
<feature type="compositionally biased region" description="Polar residues" evidence="1">
    <location>
        <begin position="25"/>
        <end position="56"/>
    </location>
</feature>
<dbReference type="InterPro" id="IPR044209">
    <property type="entry name" value="MOS11"/>
</dbReference>
<dbReference type="Proteomes" id="UP000288805">
    <property type="component" value="Unassembled WGS sequence"/>
</dbReference>
<reference evidence="3 4" key="1">
    <citation type="journal article" date="2018" name="PLoS Genet.">
        <title>Population sequencing reveals clonal diversity and ancestral inbreeding in the grapevine cultivar Chardonnay.</title>
        <authorList>
            <person name="Roach M.J."/>
            <person name="Johnson D.L."/>
            <person name="Bohlmann J."/>
            <person name="van Vuuren H.J."/>
            <person name="Jones S.J."/>
            <person name="Pretorius I.S."/>
            <person name="Schmidt S.A."/>
            <person name="Borneman A.R."/>
        </authorList>
    </citation>
    <scope>NUCLEOTIDE SEQUENCE [LARGE SCALE GENOMIC DNA]</scope>
    <source>
        <strain evidence="4">cv. Chardonnay</strain>
        <tissue evidence="3">Leaf</tissue>
    </source>
</reference>
<sequence length="164" mass="18063">MATDTQKLLQENPSKTLGVDPPADSNASLKNRLQEDAPNTTIPLSPTDNPVSNVSSKEPDESKVGGSAGAADPVASSPTNTATVSDIQKKIRRAERFGMPVQLSEEEKRNSRAERYMMIDFYASSTDRSSPTAHELVNHDKLLLVHFFRKRSQFRMELLNPAPP</sequence>
<accession>A0A438IQ66</accession>
<dbReference type="Pfam" id="PF18592">
    <property type="entry name" value="Tho1_MOS11_C"/>
    <property type="match status" value="1"/>
</dbReference>
<dbReference type="EMBL" id="QGNW01000091">
    <property type="protein sequence ID" value="RVW98849.1"/>
    <property type="molecule type" value="Genomic_DNA"/>
</dbReference>
<gene>
    <name evidence="3" type="primary">MOS11_0</name>
    <name evidence="3" type="ORF">CK203_024049</name>
</gene>
<dbReference type="PANTHER" id="PTHR47701:SF2">
    <property type="entry name" value="PROTEIN MODIFIER OF SNC1 11"/>
    <property type="match status" value="1"/>
</dbReference>
<feature type="compositionally biased region" description="Polar residues" evidence="1">
    <location>
        <begin position="1"/>
        <end position="15"/>
    </location>
</feature>
<feature type="compositionally biased region" description="Polar residues" evidence="1">
    <location>
        <begin position="76"/>
        <end position="86"/>
    </location>
</feature>